<proteinExistence type="predicted"/>
<keyword evidence="2" id="KW-0472">Membrane</keyword>
<dbReference type="EMBL" id="CAKOAT010741820">
    <property type="protein sequence ID" value="CAH8387162.1"/>
    <property type="molecule type" value="Genomic_DNA"/>
</dbReference>
<protein>
    <submittedName>
        <fullName evidence="3">Uncharacterized protein</fullName>
    </submittedName>
</protein>
<keyword evidence="2" id="KW-1133">Transmembrane helix</keyword>
<organism evidence="3 4">
    <name type="scientific">Eruca vesicaria subsp. sativa</name>
    <name type="common">Garden rocket</name>
    <name type="synonym">Eruca sativa</name>
    <dbReference type="NCBI Taxonomy" id="29727"/>
    <lineage>
        <taxon>Eukaryota</taxon>
        <taxon>Viridiplantae</taxon>
        <taxon>Streptophyta</taxon>
        <taxon>Embryophyta</taxon>
        <taxon>Tracheophyta</taxon>
        <taxon>Spermatophyta</taxon>
        <taxon>Magnoliopsida</taxon>
        <taxon>eudicotyledons</taxon>
        <taxon>Gunneridae</taxon>
        <taxon>Pentapetalae</taxon>
        <taxon>rosids</taxon>
        <taxon>malvids</taxon>
        <taxon>Brassicales</taxon>
        <taxon>Brassicaceae</taxon>
        <taxon>Brassiceae</taxon>
        <taxon>Eruca</taxon>
    </lineage>
</organism>
<evidence type="ECO:0000313" key="3">
    <source>
        <dbReference type="EMBL" id="CAH8387162.1"/>
    </source>
</evidence>
<evidence type="ECO:0000256" key="2">
    <source>
        <dbReference type="SAM" id="Phobius"/>
    </source>
</evidence>
<dbReference type="AlphaFoldDB" id="A0ABC8LTK2"/>
<gene>
    <name evidence="3" type="ORF">ERUC_LOCUS39645</name>
</gene>
<feature type="compositionally biased region" description="Basic residues" evidence="1">
    <location>
        <begin position="130"/>
        <end position="149"/>
    </location>
</feature>
<reference evidence="3 4" key="1">
    <citation type="submission" date="2022-03" db="EMBL/GenBank/DDBJ databases">
        <authorList>
            <person name="Macdonald S."/>
            <person name="Ahmed S."/>
            <person name="Newling K."/>
        </authorList>
    </citation>
    <scope>NUCLEOTIDE SEQUENCE [LARGE SCALE GENOMIC DNA]</scope>
</reference>
<evidence type="ECO:0000313" key="4">
    <source>
        <dbReference type="Proteomes" id="UP001642260"/>
    </source>
</evidence>
<feature type="transmembrane region" description="Helical" evidence="2">
    <location>
        <begin position="12"/>
        <end position="31"/>
    </location>
</feature>
<sequence length="149" mass="16566">MPSSVPSKFLLLSLTPYHSVTMSSVLCFGVFDSTRMMRTLLLLSISWWSSLCSICGLLVRLTSCVTFLGLKVFPGCLLLLTSLFNCQQTPVFSLPWLSSPSHHGLSLKKLTVSWADDLYDDPSPSIASHTRNKKQQSKSKDSHRKTGKK</sequence>
<name>A0ABC8LTK2_ERUVS</name>
<keyword evidence="2" id="KW-0812">Transmembrane</keyword>
<accession>A0ABC8LTK2</accession>
<comment type="caution">
    <text evidence="3">The sequence shown here is derived from an EMBL/GenBank/DDBJ whole genome shotgun (WGS) entry which is preliminary data.</text>
</comment>
<evidence type="ECO:0000256" key="1">
    <source>
        <dbReference type="SAM" id="MobiDB-lite"/>
    </source>
</evidence>
<dbReference type="Proteomes" id="UP001642260">
    <property type="component" value="Unassembled WGS sequence"/>
</dbReference>
<feature type="transmembrane region" description="Helical" evidence="2">
    <location>
        <begin position="40"/>
        <end position="59"/>
    </location>
</feature>
<feature type="region of interest" description="Disordered" evidence="1">
    <location>
        <begin position="122"/>
        <end position="149"/>
    </location>
</feature>
<keyword evidence="4" id="KW-1185">Reference proteome</keyword>
<feature type="transmembrane region" description="Helical" evidence="2">
    <location>
        <begin position="65"/>
        <end position="84"/>
    </location>
</feature>